<comment type="caution">
    <text evidence="2">The sequence shown here is derived from an EMBL/GenBank/DDBJ whole genome shotgun (WGS) entry which is preliminary data.</text>
</comment>
<feature type="region of interest" description="Disordered" evidence="1">
    <location>
        <begin position="1"/>
        <end position="41"/>
    </location>
</feature>
<feature type="non-terminal residue" evidence="2">
    <location>
        <position position="1"/>
    </location>
</feature>
<accession>A0A699X6A9</accession>
<feature type="compositionally biased region" description="Basic residues" evidence="1">
    <location>
        <begin position="8"/>
        <end position="41"/>
    </location>
</feature>
<organism evidence="2">
    <name type="scientific">Tanacetum cinerariifolium</name>
    <name type="common">Dalmatian daisy</name>
    <name type="synonym">Chrysanthemum cinerariifolium</name>
    <dbReference type="NCBI Taxonomy" id="118510"/>
    <lineage>
        <taxon>Eukaryota</taxon>
        <taxon>Viridiplantae</taxon>
        <taxon>Streptophyta</taxon>
        <taxon>Embryophyta</taxon>
        <taxon>Tracheophyta</taxon>
        <taxon>Spermatophyta</taxon>
        <taxon>Magnoliopsida</taxon>
        <taxon>eudicotyledons</taxon>
        <taxon>Gunneridae</taxon>
        <taxon>Pentapetalae</taxon>
        <taxon>asterids</taxon>
        <taxon>campanulids</taxon>
        <taxon>Asterales</taxon>
        <taxon>Asteraceae</taxon>
        <taxon>Asteroideae</taxon>
        <taxon>Anthemideae</taxon>
        <taxon>Anthemidinae</taxon>
        <taxon>Tanacetum</taxon>
    </lineage>
</organism>
<evidence type="ECO:0000313" key="2">
    <source>
        <dbReference type="EMBL" id="GFD53458.1"/>
    </source>
</evidence>
<feature type="non-terminal residue" evidence="2">
    <location>
        <position position="102"/>
    </location>
</feature>
<feature type="region of interest" description="Disordered" evidence="1">
    <location>
        <begin position="54"/>
        <end position="102"/>
    </location>
</feature>
<gene>
    <name evidence="2" type="ORF">Tci_925427</name>
</gene>
<feature type="compositionally biased region" description="Basic residues" evidence="1">
    <location>
        <begin position="62"/>
        <end position="71"/>
    </location>
</feature>
<proteinExistence type="predicted"/>
<dbReference type="EMBL" id="BKCJ011794551">
    <property type="protein sequence ID" value="GFD53458.1"/>
    <property type="molecule type" value="Genomic_DNA"/>
</dbReference>
<dbReference type="AlphaFoldDB" id="A0A699X6A9"/>
<reference evidence="2" key="1">
    <citation type="journal article" date="2019" name="Sci. Rep.">
        <title>Draft genome of Tanacetum cinerariifolium, the natural source of mosquito coil.</title>
        <authorList>
            <person name="Yamashiro T."/>
            <person name="Shiraishi A."/>
            <person name="Satake H."/>
            <person name="Nakayama K."/>
        </authorList>
    </citation>
    <scope>NUCLEOTIDE SEQUENCE</scope>
</reference>
<feature type="compositionally biased region" description="Basic and acidic residues" evidence="1">
    <location>
        <begin position="93"/>
        <end position="102"/>
    </location>
</feature>
<evidence type="ECO:0000256" key="1">
    <source>
        <dbReference type="SAM" id="MobiDB-lite"/>
    </source>
</evidence>
<protein>
    <submittedName>
        <fullName evidence="2">Uncharacterized protein</fullName>
    </submittedName>
</protein>
<name>A0A699X6A9_TANCI</name>
<sequence length="102" mass="11887">RRPDLPRQRAHRARRPGGRGAGRGRPRGAPHRHRDLRLRPVRRLAFPARRAEKFQRAFSAHPRARARRKRAGRAEPGAERGGGFRHQLHRRREPGNRVRADL</sequence>